<dbReference type="EMBL" id="JAOVZW010000008">
    <property type="protein sequence ID" value="MCX8523869.1"/>
    <property type="molecule type" value="Genomic_DNA"/>
</dbReference>
<gene>
    <name evidence="1" type="ORF">OF897_08020</name>
</gene>
<dbReference type="Pfam" id="PF18616">
    <property type="entry name" value="CdiI_3"/>
    <property type="match status" value="1"/>
</dbReference>
<name>A0ABT3XTN6_9FLAO</name>
<evidence type="ECO:0000313" key="2">
    <source>
        <dbReference type="Proteomes" id="UP001073122"/>
    </source>
</evidence>
<keyword evidence="2" id="KW-1185">Reference proteome</keyword>
<protein>
    <submittedName>
        <fullName evidence="1">Contact-dependent growth inhibition system immunity protein</fullName>
    </submittedName>
</protein>
<sequence>MENNYKFKTLENLEKKIWQELDADENSYLIVTCNRLRKKPLNDFSIEDLRIMIGQNIGLDYLIPIATEKLNENILAEGDFYEGDLLNTVLESNIEYWKNHKENYSLICDIFQRNESLLKELDTTWEIKKNWFESFKNFKSINKTNN</sequence>
<proteinExistence type="predicted"/>
<comment type="caution">
    <text evidence="1">The sequence shown here is derived from an EMBL/GenBank/DDBJ whole genome shotgun (WGS) entry which is preliminary data.</text>
</comment>
<organism evidence="1 2">
    <name type="scientific">Chryseobacterium formosus</name>
    <dbReference type="NCBI Taxonomy" id="1537363"/>
    <lineage>
        <taxon>Bacteria</taxon>
        <taxon>Pseudomonadati</taxon>
        <taxon>Bacteroidota</taxon>
        <taxon>Flavobacteriia</taxon>
        <taxon>Flavobacteriales</taxon>
        <taxon>Weeksellaceae</taxon>
        <taxon>Chryseobacterium group</taxon>
        <taxon>Chryseobacterium</taxon>
    </lineage>
</organism>
<dbReference type="InterPro" id="IPR040547">
    <property type="entry name" value="CdiI"/>
</dbReference>
<dbReference type="Proteomes" id="UP001073122">
    <property type="component" value="Unassembled WGS sequence"/>
</dbReference>
<dbReference type="CDD" id="cd20691">
    <property type="entry name" value="CdiI_EC536-like"/>
    <property type="match status" value="1"/>
</dbReference>
<dbReference type="RefSeq" id="WP_267265174.1">
    <property type="nucleotide sequence ID" value="NZ_JAOVZW010000008.1"/>
</dbReference>
<accession>A0ABT3XTN6</accession>
<reference evidence="1" key="1">
    <citation type="submission" date="2022-10" db="EMBL/GenBank/DDBJ databases">
        <title>Chryseobacterium sp. nov., a novel bacterial species.</title>
        <authorList>
            <person name="Cao Y."/>
        </authorList>
    </citation>
    <scope>NUCLEOTIDE SEQUENCE</scope>
    <source>
        <strain evidence="1">CCTCC AB2015118</strain>
    </source>
</reference>
<evidence type="ECO:0000313" key="1">
    <source>
        <dbReference type="EMBL" id="MCX8523869.1"/>
    </source>
</evidence>